<evidence type="ECO:0000256" key="2">
    <source>
        <dbReference type="ARBA" id="ARBA00022741"/>
    </source>
</evidence>
<evidence type="ECO:0000256" key="7">
    <source>
        <dbReference type="ARBA" id="ARBA00022840"/>
    </source>
</evidence>
<evidence type="ECO:0000256" key="9">
    <source>
        <dbReference type="ARBA" id="ARBA00023204"/>
    </source>
</evidence>
<dbReference type="GO" id="GO:0003677">
    <property type="term" value="F:DNA binding"/>
    <property type="evidence" value="ECO:0007669"/>
    <property type="project" value="UniProtKB-KW"/>
</dbReference>
<dbReference type="InterPro" id="IPR027417">
    <property type="entry name" value="P-loop_NTPase"/>
</dbReference>
<sequence>MVGIAENHRAARLWRDVIERLRDAMAARAAHPARTVVLVPYAQLMSLARQFWAAQVPDGFAPRFETTMNWARQRPWSPGATDLSFEIGRDLLAARGWLEQGGLRAQADALASVLVDVTWQAAEAARAVPPAQRSAWAARLRPQLLQGMEAPALAVEAAIARIAFEWAAASAYATDALLDGTLTSGVDLLVLLQGFQAEAVPHALAQQLGERALVWPVPVDAPAGSIALHAAADATEEAERAAACVLDHLAQGRVPVALAANDRVLTRRIGALLFTRGVPVHDETGWKLSTTRAAANLMAALRACAWDAPADAVLDWLKNVPQLGSGLVQALERRVRRAGQREWRALRASDWGDSEAVQAVAQRIADWREGLQATRSLPEWLAATRALLRDCGQWEPLHADAAGLKALEALRLQEGAGDEAAAWPQAQRRINAREFTAWANEVLESVSFVPPHSGEEQVVVLPLSQLLGHPFAAVVVPGCDERSLPASPEPPTGWSMAQRRLLGLASREALEGVQRASWRQALQAPHCDVLWRKSDDTGERTLASPLVQALLLQGDGAPAGDPRRLRECSAQPVGAPSAHAPQLVPAQVSASSYEDLRRCPYRFFALRMLGLREADEIEAEVDKRDFGTWLHRVLGVFHERLQERASLARAERAALLDAIAHEEMAGQRLGEGEFLPFAAAWPAVREGYLDWLQRHEADGTVFEAAETKHTEQLGEWTLEGRIDRIDRRASGTALVMDYKTEGLQATRDRMKTPLEDTQLAFYALLLPDREVEAAYLNVGERGEMKAVPHEALAEATHLLREAIPAELRRIAQGAPLPALGEGRACEFCSARGLCRRDSWSE</sequence>
<reference evidence="11" key="1">
    <citation type="journal article" date="2012" name="J. Microbiol. Biotechnol.">
        <title>Ramlibacter ginsenosidimutans sp. nov., with ginsenoside-converting activity.</title>
        <authorList>
            <person name="Wang L."/>
            <person name="An D.S."/>
            <person name="Kim S.G."/>
            <person name="Jin F.X."/>
            <person name="Kim S.C."/>
            <person name="Lee S.T."/>
            <person name="Im W.T."/>
        </authorList>
    </citation>
    <scope>NUCLEOTIDE SEQUENCE</scope>
    <source>
        <strain evidence="11">KACC 17527</strain>
    </source>
</reference>
<keyword evidence="8" id="KW-0238">DNA-binding</keyword>
<evidence type="ECO:0000259" key="10">
    <source>
        <dbReference type="PROSITE" id="PS51217"/>
    </source>
</evidence>
<protein>
    <submittedName>
        <fullName evidence="11">PD-(D/E)XK nuclease family protein</fullName>
    </submittedName>
</protein>
<dbReference type="GO" id="GO:0005524">
    <property type="term" value="F:ATP binding"/>
    <property type="evidence" value="ECO:0007669"/>
    <property type="project" value="UniProtKB-KW"/>
</dbReference>
<name>A0A934TSB3_9BURK</name>
<reference evidence="11" key="2">
    <citation type="submission" date="2021-01" db="EMBL/GenBank/DDBJ databases">
        <authorList>
            <person name="Kang M."/>
        </authorList>
    </citation>
    <scope>NUCLEOTIDE SEQUENCE</scope>
    <source>
        <strain evidence="11">KACC 17527</strain>
    </source>
</reference>
<evidence type="ECO:0000256" key="3">
    <source>
        <dbReference type="ARBA" id="ARBA00022763"/>
    </source>
</evidence>
<dbReference type="GO" id="GO:0004527">
    <property type="term" value="F:exonuclease activity"/>
    <property type="evidence" value="ECO:0007669"/>
    <property type="project" value="UniProtKB-KW"/>
</dbReference>
<keyword evidence="9" id="KW-0234">DNA repair</keyword>
<keyword evidence="4" id="KW-0378">Hydrolase</keyword>
<feature type="domain" description="UvrD-like helicase C-terminal" evidence="10">
    <location>
        <begin position="195"/>
        <end position="468"/>
    </location>
</feature>
<dbReference type="Proteomes" id="UP000630528">
    <property type="component" value="Unassembled WGS sequence"/>
</dbReference>
<keyword evidence="7" id="KW-0067">ATP-binding</keyword>
<keyword evidence="12" id="KW-1185">Reference proteome</keyword>
<gene>
    <name evidence="11" type="ORF">JJB11_10485</name>
</gene>
<dbReference type="GO" id="GO:0004386">
    <property type="term" value="F:helicase activity"/>
    <property type="evidence" value="ECO:0007669"/>
    <property type="project" value="UniProtKB-KW"/>
</dbReference>
<keyword evidence="2" id="KW-0547">Nucleotide-binding</keyword>
<dbReference type="GO" id="GO:0006281">
    <property type="term" value="P:DNA repair"/>
    <property type="evidence" value="ECO:0007669"/>
    <property type="project" value="UniProtKB-KW"/>
</dbReference>
<proteinExistence type="predicted"/>
<accession>A0A934TSB3</accession>
<evidence type="ECO:0000313" key="11">
    <source>
        <dbReference type="EMBL" id="MBK6006519.1"/>
    </source>
</evidence>
<evidence type="ECO:0000313" key="12">
    <source>
        <dbReference type="Proteomes" id="UP000630528"/>
    </source>
</evidence>
<dbReference type="SUPFAM" id="SSF52540">
    <property type="entry name" value="P-loop containing nucleoside triphosphate hydrolases"/>
    <property type="match status" value="1"/>
</dbReference>
<comment type="caution">
    <text evidence="11">The sequence shown here is derived from an EMBL/GenBank/DDBJ whole genome shotgun (WGS) entry which is preliminary data.</text>
</comment>
<evidence type="ECO:0000256" key="5">
    <source>
        <dbReference type="ARBA" id="ARBA00022806"/>
    </source>
</evidence>
<dbReference type="InterPro" id="IPR038726">
    <property type="entry name" value="PDDEXK_AddAB-type"/>
</dbReference>
<dbReference type="Pfam" id="PF12705">
    <property type="entry name" value="PDDEXK_1"/>
    <property type="match status" value="1"/>
</dbReference>
<dbReference type="AlphaFoldDB" id="A0A934TSB3"/>
<evidence type="ECO:0000256" key="1">
    <source>
        <dbReference type="ARBA" id="ARBA00022722"/>
    </source>
</evidence>
<dbReference type="PROSITE" id="PS51217">
    <property type="entry name" value="UVRD_HELICASE_CTER"/>
    <property type="match status" value="1"/>
</dbReference>
<keyword evidence="3" id="KW-0227">DNA damage</keyword>
<dbReference type="InterPro" id="IPR011604">
    <property type="entry name" value="PDDEXK-like_dom_sf"/>
</dbReference>
<evidence type="ECO:0000256" key="4">
    <source>
        <dbReference type="ARBA" id="ARBA00022801"/>
    </source>
</evidence>
<keyword evidence="6" id="KW-0269">Exonuclease</keyword>
<dbReference type="Gene3D" id="3.90.320.10">
    <property type="match status" value="1"/>
</dbReference>
<keyword evidence="5" id="KW-0347">Helicase</keyword>
<organism evidence="11 12">
    <name type="scientific">Ramlibacter ginsenosidimutans</name>
    <dbReference type="NCBI Taxonomy" id="502333"/>
    <lineage>
        <taxon>Bacteria</taxon>
        <taxon>Pseudomonadati</taxon>
        <taxon>Pseudomonadota</taxon>
        <taxon>Betaproteobacteria</taxon>
        <taxon>Burkholderiales</taxon>
        <taxon>Comamonadaceae</taxon>
        <taxon>Ramlibacter</taxon>
    </lineage>
</organism>
<keyword evidence="1" id="KW-0540">Nuclease</keyword>
<evidence type="ECO:0000256" key="6">
    <source>
        <dbReference type="ARBA" id="ARBA00022839"/>
    </source>
</evidence>
<dbReference type="EMBL" id="JAEPWM010000003">
    <property type="protein sequence ID" value="MBK6006519.1"/>
    <property type="molecule type" value="Genomic_DNA"/>
</dbReference>
<dbReference type="InterPro" id="IPR014017">
    <property type="entry name" value="DNA_helicase_UvrD-like_C"/>
</dbReference>
<evidence type="ECO:0000256" key="8">
    <source>
        <dbReference type="ARBA" id="ARBA00023125"/>
    </source>
</evidence>